<name>A0A1W1ZIT2_9FIRM</name>
<feature type="domain" description="Acyl-ACP thioesterase-like C-terminal" evidence="9">
    <location>
        <begin position="162"/>
        <end position="212"/>
    </location>
</feature>
<keyword evidence="7" id="KW-0275">Fatty acid biosynthesis</keyword>
<comment type="similarity">
    <text evidence="1">Belongs to the acyl-ACP thioesterase family.</text>
</comment>
<dbReference type="InterPro" id="IPR049427">
    <property type="entry name" value="Acyl-ACP_TE_C"/>
</dbReference>
<evidence type="ECO:0000313" key="11">
    <source>
        <dbReference type="Proteomes" id="UP000192790"/>
    </source>
</evidence>
<keyword evidence="3" id="KW-0378">Hydrolase</keyword>
<dbReference type="EMBL" id="FWXW01000002">
    <property type="protein sequence ID" value="SMC47931.1"/>
    <property type="molecule type" value="Genomic_DNA"/>
</dbReference>
<dbReference type="GO" id="GO:0016297">
    <property type="term" value="F:fatty acyl-[ACP] hydrolase activity"/>
    <property type="evidence" value="ECO:0007669"/>
    <property type="project" value="InterPro"/>
</dbReference>
<dbReference type="Gene3D" id="3.10.129.10">
    <property type="entry name" value="Hotdog Thioesterase"/>
    <property type="match status" value="1"/>
</dbReference>
<dbReference type="InterPro" id="IPR045023">
    <property type="entry name" value="FATA/B"/>
</dbReference>
<dbReference type="CDD" id="cd00586">
    <property type="entry name" value="4HBT"/>
    <property type="match status" value="1"/>
</dbReference>
<evidence type="ECO:0000256" key="3">
    <source>
        <dbReference type="ARBA" id="ARBA00022801"/>
    </source>
</evidence>
<dbReference type="PANTHER" id="PTHR31727:SF6">
    <property type="entry name" value="OLEOYL-ACYL CARRIER PROTEIN THIOESTERASE 1, CHLOROPLASTIC"/>
    <property type="match status" value="1"/>
</dbReference>
<dbReference type="GO" id="GO:0000036">
    <property type="term" value="F:acyl carrier activity"/>
    <property type="evidence" value="ECO:0007669"/>
    <property type="project" value="TreeGrafter"/>
</dbReference>
<evidence type="ECO:0000259" key="8">
    <source>
        <dbReference type="Pfam" id="PF01643"/>
    </source>
</evidence>
<proteinExistence type="inferred from homology"/>
<evidence type="ECO:0000256" key="6">
    <source>
        <dbReference type="ARBA" id="ARBA00023098"/>
    </source>
</evidence>
<keyword evidence="4" id="KW-0276">Fatty acid metabolism</keyword>
<evidence type="ECO:0000256" key="7">
    <source>
        <dbReference type="ARBA" id="ARBA00023160"/>
    </source>
</evidence>
<accession>A0A1W1ZIT2</accession>
<dbReference type="STRING" id="1122930.SAMN02745168_1112"/>
<dbReference type="Proteomes" id="UP000192790">
    <property type="component" value="Unassembled WGS sequence"/>
</dbReference>
<dbReference type="InterPro" id="IPR002864">
    <property type="entry name" value="Acyl-ACP_thioesterase_NHD"/>
</dbReference>
<evidence type="ECO:0000256" key="1">
    <source>
        <dbReference type="ARBA" id="ARBA00006500"/>
    </source>
</evidence>
<protein>
    <submittedName>
        <fullName evidence="10">Acyl-ACP thioesterase</fullName>
    </submittedName>
</protein>
<dbReference type="RefSeq" id="WP_159448017.1">
    <property type="nucleotide sequence ID" value="NZ_FWXW01000002.1"/>
</dbReference>
<feature type="domain" description="Acyl-ACP thioesterase N-terminal hotdog" evidence="8">
    <location>
        <begin position="3"/>
        <end position="123"/>
    </location>
</feature>
<organism evidence="10 11">
    <name type="scientific">Papillibacter cinnamivorans DSM 12816</name>
    <dbReference type="NCBI Taxonomy" id="1122930"/>
    <lineage>
        <taxon>Bacteria</taxon>
        <taxon>Bacillati</taxon>
        <taxon>Bacillota</taxon>
        <taxon>Clostridia</taxon>
        <taxon>Eubacteriales</taxon>
        <taxon>Oscillospiraceae</taxon>
        <taxon>Papillibacter</taxon>
    </lineage>
</organism>
<reference evidence="10 11" key="1">
    <citation type="submission" date="2017-04" db="EMBL/GenBank/DDBJ databases">
        <authorList>
            <person name="Afonso C.L."/>
            <person name="Miller P.J."/>
            <person name="Scott M.A."/>
            <person name="Spackman E."/>
            <person name="Goraichik I."/>
            <person name="Dimitrov K.M."/>
            <person name="Suarez D.L."/>
            <person name="Swayne D.E."/>
        </authorList>
    </citation>
    <scope>NUCLEOTIDE SEQUENCE [LARGE SCALE GENOMIC DNA]</scope>
    <source>
        <strain evidence="10 11">DSM 12816</strain>
    </source>
</reference>
<sequence>MGSIYESVYTVASGETDLFDLCRPSALLRFFQEAAGEHSVALGISREELIERHNAIWMLVRIRYELIRPIRGGETLKIRTWHRRAGGASMYRDFSIEAEGETVGEAVSLWVVADAVTHSLLRIGSVLPATEQTAVTDGKQTALPRLRMPGELAAAGVRTMVYSDADINGHVNNARYADILCDTIALDQQEGVYPKSMQIGYLAECRPGEKIGLDMASLVNQWFVKGADAEGKARFEGSLTLDKMA</sequence>
<dbReference type="AlphaFoldDB" id="A0A1W1ZIT2"/>
<keyword evidence="6" id="KW-0443">Lipid metabolism</keyword>
<dbReference type="Pfam" id="PF01643">
    <property type="entry name" value="Acyl-ACP_TE"/>
    <property type="match status" value="1"/>
</dbReference>
<evidence type="ECO:0000256" key="4">
    <source>
        <dbReference type="ARBA" id="ARBA00022832"/>
    </source>
</evidence>
<dbReference type="PANTHER" id="PTHR31727">
    <property type="entry name" value="OLEOYL-ACYL CARRIER PROTEIN THIOESTERASE 1, CHLOROPLASTIC"/>
    <property type="match status" value="1"/>
</dbReference>
<dbReference type="Pfam" id="PF20791">
    <property type="entry name" value="Acyl-ACP_TE_C"/>
    <property type="match status" value="1"/>
</dbReference>
<evidence type="ECO:0000313" key="10">
    <source>
        <dbReference type="EMBL" id="SMC47931.1"/>
    </source>
</evidence>
<dbReference type="InterPro" id="IPR029069">
    <property type="entry name" value="HotDog_dom_sf"/>
</dbReference>
<keyword evidence="11" id="KW-1185">Reference proteome</keyword>
<dbReference type="OrthoDB" id="9801517at2"/>
<dbReference type="SUPFAM" id="SSF54637">
    <property type="entry name" value="Thioesterase/thiol ester dehydrase-isomerase"/>
    <property type="match status" value="2"/>
</dbReference>
<evidence type="ECO:0000259" key="9">
    <source>
        <dbReference type="Pfam" id="PF20791"/>
    </source>
</evidence>
<keyword evidence="5" id="KW-0809">Transit peptide</keyword>
<keyword evidence="2" id="KW-0444">Lipid biosynthesis</keyword>
<evidence type="ECO:0000256" key="5">
    <source>
        <dbReference type="ARBA" id="ARBA00022946"/>
    </source>
</evidence>
<evidence type="ECO:0000256" key="2">
    <source>
        <dbReference type="ARBA" id="ARBA00022516"/>
    </source>
</evidence>
<gene>
    <name evidence="10" type="ORF">SAMN02745168_1112</name>
</gene>